<keyword evidence="2" id="KW-1185">Reference proteome</keyword>
<organism evidence="1 2">
    <name type="scientific">Tenebrio molitor</name>
    <name type="common">Yellow mealworm beetle</name>
    <dbReference type="NCBI Taxonomy" id="7067"/>
    <lineage>
        <taxon>Eukaryota</taxon>
        <taxon>Metazoa</taxon>
        <taxon>Ecdysozoa</taxon>
        <taxon>Arthropoda</taxon>
        <taxon>Hexapoda</taxon>
        <taxon>Insecta</taxon>
        <taxon>Pterygota</taxon>
        <taxon>Neoptera</taxon>
        <taxon>Endopterygota</taxon>
        <taxon>Coleoptera</taxon>
        <taxon>Polyphaga</taxon>
        <taxon>Cucujiformia</taxon>
        <taxon>Tenebrionidae</taxon>
        <taxon>Tenebrio</taxon>
    </lineage>
</organism>
<name>A0A8J6LMU9_TENMO</name>
<comment type="caution">
    <text evidence="1">The sequence shown here is derived from an EMBL/GenBank/DDBJ whole genome shotgun (WGS) entry which is preliminary data.</text>
</comment>
<reference evidence="1" key="2">
    <citation type="submission" date="2021-08" db="EMBL/GenBank/DDBJ databases">
        <authorList>
            <person name="Eriksson T."/>
        </authorList>
    </citation>
    <scope>NUCLEOTIDE SEQUENCE</scope>
    <source>
        <strain evidence="1">Stoneville</strain>
        <tissue evidence="1">Whole head</tissue>
    </source>
</reference>
<proteinExistence type="predicted"/>
<protein>
    <submittedName>
        <fullName evidence="1">Uncharacterized protein</fullName>
    </submittedName>
</protein>
<accession>A0A8J6LMU9</accession>
<evidence type="ECO:0000313" key="2">
    <source>
        <dbReference type="Proteomes" id="UP000719412"/>
    </source>
</evidence>
<evidence type="ECO:0000313" key="1">
    <source>
        <dbReference type="EMBL" id="KAH0818496.1"/>
    </source>
</evidence>
<sequence>MSKKNVASRTILFRLKNSKKTRVKCQVPTSDIPVIGSLALSPGVKEPRLHKLRAPDDIIPYSIAELNFREETGGNFEEETRGQGDSGRKIEPTITLTGLERKWKPEEVVLDIWEKNECIPMDRTREQFTAEVKVLSKRVCKDPNKQNVVLTMDAKTQEECLKRKKAVVGLTFWMEEKFEVNRLRPSEERLQAGVDVLQVWGSGSESLSHRQMVPGPEIIEIPDTQPQFIEIPDTQPQIIEILDTQPIKTIEIPDTQQILDSVLENNFGMDSEFGDTSLLDFFNNKSGESENIDVDVNDHRDENLDHYSEIVINDLYNQCQLDSNDQGVHDDDYGDLIPTFDENLLNSEQLIDRHQMHDNNYDCQRLVDVENKRSEMRDQECNSCARPGKSRIPSPPPNTLNRKLLKFRIHSPYHYNSRFTALYHYNSRHAAPYHSVKTIEIPDTQQILDSVLENDFGMDEQFRDTSLKRLLDFFDNKSGESENVDVLVVVNDHRDENLDHYSEVVINDHYEEIETPEQKKTEVVEAPTTLSHP</sequence>
<dbReference type="Proteomes" id="UP000719412">
    <property type="component" value="Unassembled WGS sequence"/>
</dbReference>
<reference evidence="1" key="1">
    <citation type="journal article" date="2020" name="J Insects Food Feed">
        <title>The yellow mealworm (Tenebrio molitor) genome: a resource for the emerging insects as food and feed industry.</title>
        <authorList>
            <person name="Eriksson T."/>
            <person name="Andere A."/>
            <person name="Kelstrup H."/>
            <person name="Emery V."/>
            <person name="Picard C."/>
        </authorList>
    </citation>
    <scope>NUCLEOTIDE SEQUENCE</scope>
    <source>
        <strain evidence="1">Stoneville</strain>
        <tissue evidence="1">Whole head</tissue>
    </source>
</reference>
<dbReference type="EMBL" id="JABDTM020017562">
    <property type="protein sequence ID" value="KAH0818496.1"/>
    <property type="molecule type" value="Genomic_DNA"/>
</dbReference>
<dbReference type="AlphaFoldDB" id="A0A8J6LMU9"/>
<gene>
    <name evidence="1" type="ORF">GEV33_004295</name>
</gene>